<sequence length="124" mass="13426">MKYLLDTNCCVYLFTGESPVLTTRVAACAAGTLGVSAISFAEIALGSSNGRMPATEVLDAFIVEIPVLDFDQAAGRAYARLPFKRGRFDRLIGAHALSRDLTLVTNNEQDFADIPGLKVENWTL</sequence>
<keyword evidence="4" id="KW-0378">Hydrolase</keyword>
<reference evidence="8" key="1">
    <citation type="submission" date="2015-10" db="EMBL/GenBank/DDBJ databases">
        <authorList>
            <person name="Gilbert D.G."/>
        </authorList>
    </citation>
    <scope>NUCLEOTIDE SEQUENCE</scope>
</reference>
<organism evidence="8">
    <name type="scientific">hydrothermal vent metagenome</name>
    <dbReference type="NCBI Taxonomy" id="652676"/>
    <lineage>
        <taxon>unclassified sequences</taxon>
        <taxon>metagenomes</taxon>
        <taxon>ecological metagenomes</taxon>
    </lineage>
</organism>
<gene>
    <name evidence="8" type="ORF">MGWOODY_Smn1424</name>
</gene>
<evidence type="ECO:0000256" key="4">
    <source>
        <dbReference type="ARBA" id="ARBA00022801"/>
    </source>
</evidence>
<dbReference type="InterPro" id="IPR050556">
    <property type="entry name" value="Type_II_TA_system_RNase"/>
</dbReference>
<evidence type="ECO:0000256" key="5">
    <source>
        <dbReference type="ARBA" id="ARBA00022842"/>
    </source>
</evidence>
<evidence type="ECO:0000259" key="7">
    <source>
        <dbReference type="Pfam" id="PF01850"/>
    </source>
</evidence>
<keyword evidence="3" id="KW-0479">Metal-binding</keyword>
<comment type="cofactor">
    <cofactor evidence="1">
        <name>Mg(2+)</name>
        <dbReference type="ChEBI" id="CHEBI:18420"/>
    </cofactor>
</comment>
<keyword evidence="2" id="KW-0540">Nuclease</keyword>
<dbReference type="GO" id="GO:0046872">
    <property type="term" value="F:metal ion binding"/>
    <property type="evidence" value="ECO:0007669"/>
    <property type="project" value="UniProtKB-KW"/>
</dbReference>
<proteinExistence type="inferred from homology"/>
<dbReference type="AlphaFoldDB" id="A0A160TQ59"/>
<dbReference type="GO" id="GO:0004518">
    <property type="term" value="F:nuclease activity"/>
    <property type="evidence" value="ECO:0007669"/>
    <property type="project" value="UniProtKB-KW"/>
</dbReference>
<name>A0A160TQ59_9ZZZZ</name>
<dbReference type="GO" id="GO:0016787">
    <property type="term" value="F:hydrolase activity"/>
    <property type="evidence" value="ECO:0007669"/>
    <property type="project" value="UniProtKB-KW"/>
</dbReference>
<dbReference type="Pfam" id="PF01850">
    <property type="entry name" value="PIN"/>
    <property type="match status" value="1"/>
</dbReference>
<dbReference type="CDD" id="cd18736">
    <property type="entry name" value="PIN_CcVapC1-like"/>
    <property type="match status" value="1"/>
</dbReference>
<keyword evidence="5" id="KW-0460">Magnesium</keyword>
<comment type="similarity">
    <text evidence="6">Belongs to the PINc/VapC protein family.</text>
</comment>
<evidence type="ECO:0000256" key="3">
    <source>
        <dbReference type="ARBA" id="ARBA00022723"/>
    </source>
</evidence>
<evidence type="ECO:0000256" key="1">
    <source>
        <dbReference type="ARBA" id="ARBA00001946"/>
    </source>
</evidence>
<dbReference type="PANTHER" id="PTHR33653:SF1">
    <property type="entry name" value="RIBONUCLEASE VAPC2"/>
    <property type="match status" value="1"/>
</dbReference>
<protein>
    <submittedName>
        <fullName evidence="8">VapC toxin protein</fullName>
    </submittedName>
</protein>
<evidence type="ECO:0000256" key="2">
    <source>
        <dbReference type="ARBA" id="ARBA00022722"/>
    </source>
</evidence>
<dbReference type="EMBL" id="CZQE01000382">
    <property type="protein sequence ID" value="CUS46617.1"/>
    <property type="molecule type" value="Genomic_DNA"/>
</dbReference>
<evidence type="ECO:0000256" key="6">
    <source>
        <dbReference type="ARBA" id="ARBA00038093"/>
    </source>
</evidence>
<dbReference type="InterPro" id="IPR002716">
    <property type="entry name" value="PIN_dom"/>
</dbReference>
<dbReference type="PANTHER" id="PTHR33653">
    <property type="entry name" value="RIBONUCLEASE VAPC2"/>
    <property type="match status" value="1"/>
</dbReference>
<dbReference type="SUPFAM" id="SSF88723">
    <property type="entry name" value="PIN domain-like"/>
    <property type="match status" value="1"/>
</dbReference>
<dbReference type="InterPro" id="IPR029060">
    <property type="entry name" value="PIN-like_dom_sf"/>
</dbReference>
<evidence type="ECO:0000313" key="8">
    <source>
        <dbReference type="EMBL" id="CUS46617.1"/>
    </source>
</evidence>
<feature type="domain" description="PIN" evidence="7">
    <location>
        <begin position="3"/>
        <end position="115"/>
    </location>
</feature>
<accession>A0A160TQ59</accession>
<dbReference type="Gene3D" id="3.40.50.1010">
    <property type="entry name" value="5'-nuclease"/>
    <property type="match status" value="1"/>
</dbReference>